<protein>
    <submittedName>
        <fullName evidence="2">Uncharacterized protein</fullName>
    </submittedName>
</protein>
<evidence type="ECO:0000313" key="3">
    <source>
        <dbReference type="Proteomes" id="UP000802098"/>
    </source>
</evidence>
<comment type="caution">
    <text evidence="2">The sequence shown here is derived from an EMBL/GenBank/DDBJ whole genome shotgun (WGS) entry which is preliminary data.</text>
</comment>
<name>A0ABX0HS38_9BURK</name>
<accession>A0ABX0HS38</accession>
<keyword evidence="1" id="KW-1133">Transmembrane helix</keyword>
<dbReference type="EMBL" id="JAAOCD010000001">
    <property type="protein sequence ID" value="NHK97126.1"/>
    <property type="molecule type" value="Genomic_DNA"/>
</dbReference>
<proteinExistence type="predicted"/>
<feature type="transmembrane region" description="Helical" evidence="1">
    <location>
        <begin position="80"/>
        <end position="99"/>
    </location>
</feature>
<feature type="transmembrane region" description="Helical" evidence="1">
    <location>
        <begin position="49"/>
        <end position="68"/>
    </location>
</feature>
<dbReference type="Proteomes" id="UP000802098">
    <property type="component" value="Unassembled WGS sequence"/>
</dbReference>
<reference evidence="2 3" key="1">
    <citation type="submission" date="2020-03" db="EMBL/GenBank/DDBJ databases">
        <title>Rubrivivax benzoatilyticus JA2 (sequenced after 10 years sub-culturing).</title>
        <authorList>
            <person name="Gupta D."/>
            <person name="Chintalapati S."/>
            <person name="Chintalapati V.R."/>
        </authorList>
    </citation>
    <scope>NUCLEOTIDE SEQUENCE [LARGE SCALE GENOMIC DNA]</scope>
    <source>
        <strain evidence="2 3">JA2-Mal</strain>
    </source>
</reference>
<evidence type="ECO:0000256" key="1">
    <source>
        <dbReference type="SAM" id="Phobius"/>
    </source>
</evidence>
<organism evidence="2 3">
    <name type="scientific">Rubrivivax benzoatilyticus</name>
    <dbReference type="NCBI Taxonomy" id="316997"/>
    <lineage>
        <taxon>Bacteria</taxon>
        <taxon>Pseudomonadati</taxon>
        <taxon>Pseudomonadota</taxon>
        <taxon>Betaproteobacteria</taxon>
        <taxon>Burkholderiales</taxon>
        <taxon>Sphaerotilaceae</taxon>
        <taxon>Rubrivivax</taxon>
    </lineage>
</organism>
<feature type="transmembrane region" description="Helical" evidence="1">
    <location>
        <begin position="12"/>
        <end position="37"/>
    </location>
</feature>
<keyword evidence="1" id="KW-0812">Transmembrane</keyword>
<sequence length="111" mass="12113">MTWQNQDPLYRLRHALVGLTIAVVLSVPAAALLGRWIGDLVADDYAWRAGTYAALLAYVVAGAVVLFMKVARHETRPVSAGRVALWFASLWLWPALLLLRRRGGGDLSGTA</sequence>
<evidence type="ECO:0000313" key="2">
    <source>
        <dbReference type="EMBL" id="NHK97126.1"/>
    </source>
</evidence>
<dbReference type="RefSeq" id="WP_009858075.1">
    <property type="nucleotide sequence ID" value="NZ_JAAOCD010000001.1"/>
</dbReference>
<gene>
    <name evidence="2" type="ORF">G7087_01935</name>
</gene>
<keyword evidence="1" id="KW-0472">Membrane</keyword>
<keyword evidence="3" id="KW-1185">Reference proteome</keyword>